<dbReference type="AlphaFoldDB" id="A0AAN6TYD7"/>
<protein>
    <submittedName>
        <fullName evidence="1">Uncharacterized protein</fullName>
    </submittedName>
</protein>
<dbReference type="Proteomes" id="UP001302602">
    <property type="component" value="Unassembled WGS sequence"/>
</dbReference>
<dbReference type="EMBL" id="MU853229">
    <property type="protein sequence ID" value="KAK4123012.1"/>
    <property type="molecule type" value="Genomic_DNA"/>
</dbReference>
<sequence length="137" mass="15509">MPVTEERADEAQHLPMPVSKIFNLPKEEEDRLNVLVDIMASLCPNLETLHTDVGDPLRVAFRLCMPGSMLRLRTIDMRCDDYAKSGVVMRMKYLARLFRAAPNIADTTLHICVLRVSDLVIFLSVCPNLEAFKYEAG</sequence>
<gene>
    <name evidence="1" type="ORF">N657DRAFT_681171</name>
</gene>
<reference evidence="1" key="2">
    <citation type="submission" date="2023-05" db="EMBL/GenBank/DDBJ databases">
        <authorList>
            <consortium name="Lawrence Berkeley National Laboratory"/>
            <person name="Steindorff A."/>
            <person name="Hensen N."/>
            <person name="Bonometti L."/>
            <person name="Westerberg I."/>
            <person name="Brannstrom I.O."/>
            <person name="Guillou S."/>
            <person name="Cros-Aarteil S."/>
            <person name="Calhoun S."/>
            <person name="Haridas S."/>
            <person name="Kuo A."/>
            <person name="Mondo S."/>
            <person name="Pangilinan J."/>
            <person name="Riley R."/>
            <person name="Labutti K."/>
            <person name="Andreopoulos B."/>
            <person name="Lipzen A."/>
            <person name="Chen C."/>
            <person name="Yanf M."/>
            <person name="Daum C."/>
            <person name="Ng V."/>
            <person name="Clum A."/>
            <person name="Ohm R."/>
            <person name="Martin F."/>
            <person name="Silar P."/>
            <person name="Natvig D."/>
            <person name="Lalanne C."/>
            <person name="Gautier V."/>
            <person name="Ament-Velasquez S.L."/>
            <person name="Kruys A."/>
            <person name="Hutchinson M.I."/>
            <person name="Powell A.J."/>
            <person name="Barry K."/>
            <person name="Miller A.N."/>
            <person name="Grigoriev I.V."/>
            <person name="Debuchy R."/>
            <person name="Gladieux P."/>
            <person name="Thoren M.H."/>
            <person name="Johannesson H."/>
        </authorList>
    </citation>
    <scope>NUCLEOTIDE SEQUENCE</scope>
    <source>
        <strain evidence="1">CBS 731.68</strain>
    </source>
</reference>
<keyword evidence="2" id="KW-1185">Reference proteome</keyword>
<evidence type="ECO:0000313" key="2">
    <source>
        <dbReference type="Proteomes" id="UP001302602"/>
    </source>
</evidence>
<dbReference type="GeneID" id="87833125"/>
<evidence type="ECO:0000313" key="1">
    <source>
        <dbReference type="EMBL" id="KAK4123012.1"/>
    </source>
</evidence>
<reference evidence="1" key="1">
    <citation type="journal article" date="2023" name="Mol. Phylogenet. Evol.">
        <title>Genome-scale phylogeny and comparative genomics of the fungal order Sordariales.</title>
        <authorList>
            <person name="Hensen N."/>
            <person name="Bonometti L."/>
            <person name="Westerberg I."/>
            <person name="Brannstrom I.O."/>
            <person name="Guillou S."/>
            <person name="Cros-Aarteil S."/>
            <person name="Calhoun S."/>
            <person name="Haridas S."/>
            <person name="Kuo A."/>
            <person name="Mondo S."/>
            <person name="Pangilinan J."/>
            <person name="Riley R."/>
            <person name="LaButti K."/>
            <person name="Andreopoulos B."/>
            <person name="Lipzen A."/>
            <person name="Chen C."/>
            <person name="Yan M."/>
            <person name="Daum C."/>
            <person name="Ng V."/>
            <person name="Clum A."/>
            <person name="Steindorff A."/>
            <person name="Ohm R.A."/>
            <person name="Martin F."/>
            <person name="Silar P."/>
            <person name="Natvig D.O."/>
            <person name="Lalanne C."/>
            <person name="Gautier V."/>
            <person name="Ament-Velasquez S.L."/>
            <person name="Kruys A."/>
            <person name="Hutchinson M.I."/>
            <person name="Powell A.J."/>
            <person name="Barry K."/>
            <person name="Miller A.N."/>
            <person name="Grigoriev I.V."/>
            <person name="Debuchy R."/>
            <person name="Gladieux P."/>
            <person name="Hiltunen Thoren M."/>
            <person name="Johannesson H."/>
        </authorList>
    </citation>
    <scope>NUCLEOTIDE SEQUENCE</scope>
    <source>
        <strain evidence="1">CBS 731.68</strain>
    </source>
</reference>
<accession>A0AAN6TYD7</accession>
<name>A0AAN6TYD7_9PEZI</name>
<comment type="caution">
    <text evidence="1">The sequence shown here is derived from an EMBL/GenBank/DDBJ whole genome shotgun (WGS) entry which is preliminary data.</text>
</comment>
<dbReference type="RefSeq" id="XP_062646783.1">
    <property type="nucleotide sequence ID" value="XM_062796357.1"/>
</dbReference>
<proteinExistence type="predicted"/>
<organism evidence="1 2">
    <name type="scientific">Parathielavia appendiculata</name>
    <dbReference type="NCBI Taxonomy" id="2587402"/>
    <lineage>
        <taxon>Eukaryota</taxon>
        <taxon>Fungi</taxon>
        <taxon>Dikarya</taxon>
        <taxon>Ascomycota</taxon>
        <taxon>Pezizomycotina</taxon>
        <taxon>Sordariomycetes</taxon>
        <taxon>Sordariomycetidae</taxon>
        <taxon>Sordariales</taxon>
        <taxon>Chaetomiaceae</taxon>
        <taxon>Parathielavia</taxon>
    </lineage>
</organism>